<feature type="chain" id="PRO_5016056997" description="Solute-binding protein family 5 domain-containing protein" evidence="2">
    <location>
        <begin position="20"/>
        <end position="595"/>
    </location>
</feature>
<feature type="signal peptide" evidence="2">
    <location>
        <begin position="1"/>
        <end position="19"/>
    </location>
</feature>
<evidence type="ECO:0000256" key="2">
    <source>
        <dbReference type="SAM" id="SignalP"/>
    </source>
</evidence>
<dbReference type="GO" id="GO:0042884">
    <property type="term" value="P:microcin transport"/>
    <property type="evidence" value="ECO:0007669"/>
    <property type="project" value="TreeGrafter"/>
</dbReference>
<dbReference type="InterPro" id="IPR030678">
    <property type="entry name" value="Peptide/Ni-bd"/>
</dbReference>
<organism evidence="4 5">
    <name type="scientific">Micavibrio aeruginosavorus</name>
    <dbReference type="NCBI Taxonomy" id="349221"/>
    <lineage>
        <taxon>Bacteria</taxon>
        <taxon>Pseudomonadati</taxon>
        <taxon>Bdellovibrionota</taxon>
        <taxon>Bdellovibrionia</taxon>
        <taxon>Bdellovibrionales</taxon>
        <taxon>Pseudobdellovibrionaceae</taxon>
        <taxon>Micavibrio</taxon>
    </lineage>
</organism>
<dbReference type="AlphaFoldDB" id="A0A2W5FMT2"/>
<dbReference type="PANTHER" id="PTHR30290">
    <property type="entry name" value="PERIPLASMIC BINDING COMPONENT OF ABC TRANSPORTER"/>
    <property type="match status" value="1"/>
</dbReference>
<evidence type="ECO:0000313" key="5">
    <source>
        <dbReference type="Proteomes" id="UP000249739"/>
    </source>
</evidence>
<protein>
    <recommendedName>
        <fullName evidence="3">Solute-binding protein family 5 domain-containing protein</fullName>
    </recommendedName>
</protein>
<evidence type="ECO:0000256" key="1">
    <source>
        <dbReference type="ARBA" id="ARBA00022729"/>
    </source>
</evidence>
<gene>
    <name evidence="4" type="ORF">DI586_07870</name>
</gene>
<dbReference type="GO" id="GO:0015833">
    <property type="term" value="P:peptide transport"/>
    <property type="evidence" value="ECO:0007669"/>
    <property type="project" value="TreeGrafter"/>
</dbReference>
<dbReference type="InterPro" id="IPR039424">
    <property type="entry name" value="SBP_5"/>
</dbReference>
<proteinExistence type="predicted"/>
<dbReference type="Pfam" id="PF00496">
    <property type="entry name" value="SBP_bac_5"/>
    <property type="match status" value="1"/>
</dbReference>
<dbReference type="Gene3D" id="3.40.190.10">
    <property type="entry name" value="Periplasmic binding protein-like II"/>
    <property type="match status" value="1"/>
</dbReference>
<evidence type="ECO:0000259" key="3">
    <source>
        <dbReference type="Pfam" id="PF00496"/>
    </source>
</evidence>
<comment type="caution">
    <text evidence="4">The sequence shown here is derived from an EMBL/GenBank/DDBJ whole genome shotgun (WGS) entry which is preliminary data.</text>
</comment>
<feature type="domain" description="Solute-binding protein family 5" evidence="3">
    <location>
        <begin position="98"/>
        <end position="507"/>
    </location>
</feature>
<dbReference type="CDD" id="cd08497">
    <property type="entry name" value="MbnE-like"/>
    <property type="match status" value="1"/>
</dbReference>
<sequence>MKKLLLTGCCLLLTSAAFAADAKHGIALHGEPKYKADFTHFDYTNPDAPKSGTLNLSSIGSFDSLNPFIVKGNPADGVQTLVFQTLMEQAYDEPFSMYGLLAESVERAEDNSSITFNLRAIAKWADGKSVTADDVVWSFNTLMKDGTPFYKAYYADVDKVIAESPLRVTFTFKTKENNELPMIIGQLPVLPKHFYTDGKHKFEITTLEAPLGSGPYKISSVAPGRSITYERIKDWWGKDLPVFKGRYNFDKIAYTYFRDQNVQLEAFFAGNYDIQLEMIAKAWATSYNAPPVLDGRIHKEIIENQRPQGSQSWVYNIRKPLFQDKEVRKALTYAFDFEWENKQFAYGAYKRTRSFFENSDLASSGLPKGKELEILEKYRGRIPEEVFTTEYQPPKSDGSGANRTNLKTAMDILEKAGYKTGPDGIRVHEKTGRRLQFEFLDANPAFERWTLPFIQNLKKIGVAATFRPVDDAQYQRRIQSFDFDVTSTIIPQSDSPGNEQREFWSSSRADMQGSRNLIGLKDPVIDDLVEKIITARTREDLVSHVHALDRILQWNYYVIPQWYFGGWRLAWWKKLDHPKLSGMTPAIADTWWVKQ</sequence>
<dbReference type="Gene3D" id="3.10.105.10">
    <property type="entry name" value="Dipeptide-binding Protein, Domain 3"/>
    <property type="match status" value="1"/>
</dbReference>
<dbReference type="PIRSF" id="PIRSF002741">
    <property type="entry name" value="MppA"/>
    <property type="match status" value="1"/>
</dbReference>
<dbReference type="GO" id="GO:0043190">
    <property type="term" value="C:ATP-binding cassette (ABC) transporter complex"/>
    <property type="evidence" value="ECO:0007669"/>
    <property type="project" value="InterPro"/>
</dbReference>
<dbReference type="Proteomes" id="UP000249739">
    <property type="component" value="Unassembled WGS sequence"/>
</dbReference>
<dbReference type="EMBL" id="QFOT01000088">
    <property type="protein sequence ID" value="PZP55107.1"/>
    <property type="molecule type" value="Genomic_DNA"/>
</dbReference>
<evidence type="ECO:0000313" key="4">
    <source>
        <dbReference type="EMBL" id="PZP55107.1"/>
    </source>
</evidence>
<dbReference type="PANTHER" id="PTHR30290:SF64">
    <property type="entry name" value="ABC TRANSPORTER PERIPLASMIC BINDING PROTEIN"/>
    <property type="match status" value="1"/>
</dbReference>
<reference evidence="4 5" key="1">
    <citation type="submission" date="2017-08" db="EMBL/GenBank/DDBJ databases">
        <title>Infants hospitalized years apart are colonized by the same room-sourced microbial strains.</title>
        <authorList>
            <person name="Brooks B."/>
            <person name="Olm M.R."/>
            <person name="Firek B.A."/>
            <person name="Baker R."/>
            <person name="Thomas B.C."/>
            <person name="Morowitz M.J."/>
            <person name="Banfield J.F."/>
        </authorList>
    </citation>
    <scope>NUCLEOTIDE SEQUENCE [LARGE SCALE GENOMIC DNA]</scope>
    <source>
        <strain evidence="4">S2_006_000_R2_64</strain>
    </source>
</reference>
<dbReference type="GO" id="GO:0030288">
    <property type="term" value="C:outer membrane-bounded periplasmic space"/>
    <property type="evidence" value="ECO:0007669"/>
    <property type="project" value="TreeGrafter"/>
</dbReference>
<dbReference type="GO" id="GO:1904680">
    <property type="term" value="F:peptide transmembrane transporter activity"/>
    <property type="evidence" value="ECO:0007669"/>
    <property type="project" value="TreeGrafter"/>
</dbReference>
<dbReference type="InterPro" id="IPR000914">
    <property type="entry name" value="SBP_5_dom"/>
</dbReference>
<name>A0A2W5FMT2_9BACT</name>
<accession>A0A2W5FMT2</accession>
<dbReference type="SUPFAM" id="SSF53850">
    <property type="entry name" value="Periplasmic binding protein-like II"/>
    <property type="match status" value="1"/>
</dbReference>
<keyword evidence="1 2" id="KW-0732">Signal</keyword>